<evidence type="ECO:0000256" key="4">
    <source>
        <dbReference type="PROSITE-ProRule" id="PRU00335"/>
    </source>
</evidence>
<dbReference type="GO" id="GO:0000976">
    <property type="term" value="F:transcription cis-regulatory region binding"/>
    <property type="evidence" value="ECO:0007669"/>
    <property type="project" value="TreeGrafter"/>
</dbReference>
<keyword evidence="7" id="KW-1185">Reference proteome</keyword>
<gene>
    <name evidence="6" type="ORF">SOO65_15815</name>
</gene>
<evidence type="ECO:0000256" key="1">
    <source>
        <dbReference type="ARBA" id="ARBA00023015"/>
    </source>
</evidence>
<evidence type="ECO:0000313" key="6">
    <source>
        <dbReference type="EMBL" id="WPU64161.1"/>
    </source>
</evidence>
<dbReference type="InterPro" id="IPR001647">
    <property type="entry name" value="HTH_TetR"/>
</dbReference>
<evidence type="ECO:0000256" key="2">
    <source>
        <dbReference type="ARBA" id="ARBA00023125"/>
    </source>
</evidence>
<dbReference type="SUPFAM" id="SSF46689">
    <property type="entry name" value="Homeodomain-like"/>
    <property type="match status" value="1"/>
</dbReference>
<organism evidence="6 7">
    <name type="scientific">Peredibacter starrii</name>
    <dbReference type="NCBI Taxonomy" id="28202"/>
    <lineage>
        <taxon>Bacteria</taxon>
        <taxon>Pseudomonadati</taxon>
        <taxon>Bdellovibrionota</taxon>
        <taxon>Bacteriovoracia</taxon>
        <taxon>Bacteriovoracales</taxon>
        <taxon>Bacteriovoracaceae</taxon>
        <taxon>Peredibacter</taxon>
    </lineage>
</organism>
<dbReference type="InterPro" id="IPR023772">
    <property type="entry name" value="DNA-bd_HTH_TetR-type_CS"/>
</dbReference>
<dbReference type="Proteomes" id="UP001324634">
    <property type="component" value="Chromosome"/>
</dbReference>
<name>A0AAX4HLS1_9BACT</name>
<evidence type="ECO:0000259" key="5">
    <source>
        <dbReference type="PROSITE" id="PS50977"/>
    </source>
</evidence>
<sequence length="200" mass="22599">MSEQDTRSRIIEASTYLFGLKGYDATSTREIAQRAGVNIASLNYHFKSKQGILEEVTGCVIAEFKDKVQKLAENKDQSASEFALSIYETMTEDEIKFLNHFKLFLGAGTPCHELDTSPIGWEHLSYYLKKELGTNVPDSEMIWASSVIFTYIMHVAVMSASVVGKEHINKFLPQGKAAFPIYIRQLVETIVRDLNTRYSV</sequence>
<dbReference type="PROSITE" id="PS01081">
    <property type="entry name" value="HTH_TETR_1"/>
    <property type="match status" value="1"/>
</dbReference>
<keyword evidence="1" id="KW-0805">Transcription regulation</keyword>
<dbReference type="Pfam" id="PF00440">
    <property type="entry name" value="TetR_N"/>
    <property type="match status" value="1"/>
</dbReference>
<dbReference type="KEGG" id="psti:SOO65_15815"/>
<dbReference type="AlphaFoldDB" id="A0AAX4HLS1"/>
<dbReference type="RefSeq" id="WP_321392423.1">
    <property type="nucleotide sequence ID" value="NZ_CP139487.1"/>
</dbReference>
<dbReference type="PRINTS" id="PR00455">
    <property type="entry name" value="HTHTETR"/>
</dbReference>
<keyword evidence="3" id="KW-0804">Transcription</keyword>
<dbReference type="Gene3D" id="1.10.357.10">
    <property type="entry name" value="Tetracycline Repressor, domain 2"/>
    <property type="match status" value="1"/>
</dbReference>
<evidence type="ECO:0000256" key="3">
    <source>
        <dbReference type="ARBA" id="ARBA00023163"/>
    </source>
</evidence>
<reference evidence="6 7" key="1">
    <citation type="submission" date="2023-11" db="EMBL/GenBank/DDBJ databases">
        <title>Peredibacter starrii A3.12.</title>
        <authorList>
            <person name="Mitchell R.J."/>
        </authorList>
    </citation>
    <scope>NUCLEOTIDE SEQUENCE [LARGE SCALE GENOMIC DNA]</scope>
    <source>
        <strain evidence="6 7">A3.12</strain>
    </source>
</reference>
<dbReference type="PROSITE" id="PS50977">
    <property type="entry name" value="HTH_TETR_2"/>
    <property type="match status" value="1"/>
</dbReference>
<dbReference type="EMBL" id="CP139487">
    <property type="protein sequence ID" value="WPU64161.1"/>
    <property type="molecule type" value="Genomic_DNA"/>
</dbReference>
<keyword evidence="2 4" id="KW-0238">DNA-binding</keyword>
<dbReference type="InterPro" id="IPR050109">
    <property type="entry name" value="HTH-type_TetR-like_transc_reg"/>
</dbReference>
<dbReference type="GO" id="GO:0003700">
    <property type="term" value="F:DNA-binding transcription factor activity"/>
    <property type="evidence" value="ECO:0007669"/>
    <property type="project" value="TreeGrafter"/>
</dbReference>
<dbReference type="PANTHER" id="PTHR30055">
    <property type="entry name" value="HTH-TYPE TRANSCRIPTIONAL REGULATOR RUTR"/>
    <property type="match status" value="1"/>
</dbReference>
<dbReference type="PANTHER" id="PTHR30055:SF234">
    <property type="entry name" value="HTH-TYPE TRANSCRIPTIONAL REGULATOR BETI"/>
    <property type="match status" value="1"/>
</dbReference>
<evidence type="ECO:0000313" key="7">
    <source>
        <dbReference type="Proteomes" id="UP001324634"/>
    </source>
</evidence>
<feature type="DNA-binding region" description="H-T-H motif" evidence="4">
    <location>
        <begin position="27"/>
        <end position="46"/>
    </location>
</feature>
<proteinExistence type="predicted"/>
<dbReference type="InterPro" id="IPR009057">
    <property type="entry name" value="Homeodomain-like_sf"/>
</dbReference>
<protein>
    <submittedName>
        <fullName evidence="6">TetR/AcrR family transcriptional regulator</fullName>
    </submittedName>
</protein>
<accession>A0AAX4HLS1</accession>
<feature type="domain" description="HTH tetR-type" evidence="5">
    <location>
        <begin position="4"/>
        <end position="64"/>
    </location>
</feature>